<dbReference type="NCBIfam" id="TIGR01498">
    <property type="entry name" value="folK"/>
    <property type="match status" value="1"/>
</dbReference>
<dbReference type="GO" id="GO:0016301">
    <property type="term" value="F:kinase activity"/>
    <property type="evidence" value="ECO:0007669"/>
    <property type="project" value="UniProtKB-KW"/>
</dbReference>
<evidence type="ECO:0000256" key="8">
    <source>
        <dbReference type="ARBA" id="ARBA00022909"/>
    </source>
</evidence>
<dbReference type="GO" id="GO:0004150">
    <property type="term" value="F:dihydroneopterin aldolase activity"/>
    <property type="evidence" value="ECO:0007669"/>
    <property type="project" value="UniProtKB-UniRule"/>
</dbReference>
<evidence type="ECO:0000313" key="13">
    <source>
        <dbReference type="Proteomes" id="UP000186465"/>
    </source>
</evidence>
<feature type="region of interest" description="Disordered" evidence="10">
    <location>
        <begin position="449"/>
        <end position="473"/>
    </location>
</feature>
<dbReference type="EMBL" id="MPDM01000005">
    <property type="protein sequence ID" value="OKL48695.1"/>
    <property type="molecule type" value="Genomic_DNA"/>
</dbReference>
<dbReference type="GO" id="GO:0005524">
    <property type="term" value="F:ATP binding"/>
    <property type="evidence" value="ECO:0007669"/>
    <property type="project" value="UniProtKB-KW"/>
</dbReference>
<keyword evidence="4" id="KW-0808">Transferase</keyword>
<comment type="pathway">
    <text evidence="9">Cofactor biosynthesis; tetrahydrofolate biosynthesis; 2-amino-4-hydroxy-6-hydroxymethyl-7,8-dihydropteridine diphosphate from 7,8-dihydroneopterin triphosphate: step 3/4.</text>
</comment>
<dbReference type="InterPro" id="IPR006157">
    <property type="entry name" value="FolB_dom"/>
</dbReference>
<dbReference type="PANTHER" id="PTHR43071:SF1">
    <property type="entry name" value="2-AMINO-4-HYDROXY-6-HYDROXYMETHYLDIHYDROPTERIDINE PYROPHOSPHOKINASE"/>
    <property type="match status" value="1"/>
</dbReference>
<dbReference type="InterPro" id="IPR000550">
    <property type="entry name" value="Hppk"/>
</dbReference>
<keyword evidence="8 9" id="KW-0289">Folate biosynthesis</keyword>
<name>A0A1Q5PMI8_9ACTO</name>
<dbReference type="InterPro" id="IPR006156">
    <property type="entry name" value="Dihydroneopterin_aldolase"/>
</dbReference>
<feature type="domain" description="Dihydroneopterin aldolase/epimerase" evidence="11">
    <location>
        <begin position="1"/>
        <end position="100"/>
    </location>
</feature>
<evidence type="ECO:0000256" key="4">
    <source>
        <dbReference type="ARBA" id="ARBA00022679"/>
    </source>
</evidence>
<evidence type="ECO:0000256" key="6">
    <source>
        <dbReference type="ARBA" id="ARBA00022777"/>
    </source>
</evidence>
<reference evidence="13" key="1">
    <citation type="submission" date="2016-11" db="EMBL/GenBank/DDBJ databases">
        <title>Actinomyces gypaetusis sp. nov. isolated from Gypaetus barbatus in Qinghai Tibet Plateau China.</title>
        <authorList>
            <person name="Meng X."/>
        </authorList>
    </citation>
    <scope>NUCLEOTIDE SEQUENCE [LARGE SCALE GENOMIC DNA]</scope>
    <source>
        <strain evidence="13">DSM 15383</strain>
    </source>
</reference>
<evidence type="ECO:0000256" key="5">
    <source>
        <dbReference type="ARBA" id="ARBA00022741"/>
    </source>
</evidence>
<feature type="compositionally biased region" description="Acidic residues" evidence="10">
    <location>
        <begin position="121"/>
        <end position="136"/>
    </location>
</feature>
<sequence>MHEWERVQGQQFIADIELSVDTEVAAHSDELDDTVNYSDLAKKVHSIIAGNTFNLLESVAQRVAVGVLDDERILAVKITLHKPAADCGVGASDVSVAIERDRSWYADYVNVLGSESAEPSSPEDEAEGNEAGEEPDSAMPVVVSAPNPSFASFAELLKGDTETDHAQTDDETVVGEAEAEQPHHIFTDKYVLALGANIGATQHNLRWAVGQLESHPLIELLEVSPLVKTPAALAPGQAPQPDYSNAIVILTTELSVEALFEFTQNLEVKAGRRLGEHWQPRPLDIDIIAIGNQRWQNDRLTIPHPRAHERIFVLGPWAMTDQEASFPDGQLVADMADALPTRDDIVSFDTDWLAEGFPAAPLVVAEEDPVPTFTQAADVVTETVKSVPRRRSIRERLQEKDPVVAQMERELKDGNEDAKSVLNTADLPAQSPAVRTSTSMRRVVVRPTTTGTIPILPPEDFDSIISDEAEKGK</sequence>
<dbReference type="NCBIfam" id="TIGR00525">
    <property type="entry name" value="folB"/>
    <property type="match status" value="1"/>
</dbReference>
<dbReference type="STRING" id="156892.BM477_05735"/>
<comment type="pathway">
    <text evidence="2">Cofactor biosynthesis; tetrahydrofolate biosynthesis; 2-amino-4-hydroxy-6-hydroxymethyl-7,8-dihydropteridine diphosphate from 7,8-dihydroneopterin triphosphate: step 4/4.</text>
</comment>
<evidence type="ECO:0000256" key="7">
    <source>
        <dbReference type="ARBA" id="ARBA00022840"/>
    </source>
</evidence>
<protein>
    <recommendedName>
        <fullName evidence="9">Bifunctional folate synthesis protein</fullName>
    </recommendedName>
    <domain>
        <recommendedName>
            <fullName evidence="9">Dihydroneopterin aldolase</fullName>
            <shortName evidence="9">DHNA</shortName>
            <ecNumber evidence="9">4.1.2.25</ecNumber>
        </recommendedName>
        <alternativeName>
            <fullName evidence="9">7,8-dihydroneopterin aldolase</fullName>
        </alternativeName>
    </domain>
    <domain>
        <recommendedName>
            <fullName evidence="9">2-amino-4-hydroxy-6-hydroxymethyldihydropteridine pyrophosphokinase</fullName>
            <ecNumber evidence="9">2.7.6.3</ecNumber>
        </recommendedName>
        <alternativeName>
            <fullName evidence="9">6-hydroxymethyl-7,8-dihydropterin pyrophosphokinase</fullName>
            <shortName evidence="9">PPPK</shortName>
        </alternativeName>
        <alternativeName>
            <fullName evidence="9">7,8-dihydro-6-hydroxymethylpterin pyrophosphokinase</fullName>
            <shortName evidence="9">HPPK</shortName>
        </alternativeName>
    </domain>
</protein>
<comment type="similarity">
    <text evidence="9">Belongs to the DHNA family.</text>
</comment>
<dbReference type="Pfam" id="PF02152">
    <property type="entry name" value="FolB"/>
    <property type="match status" value="1"/>
</dbReference>
<evidence type="ECO:0000256" key="2">
    <source>
        <dbReference type="ARBA" id="ARBA00005051"/>
    </source>
</evidence>
<dbReference type="NCBIfam" id="TIGR00526">
    <property type="entry name" value="folB_dom"/>
    <property type="match status" value="1"/>
</dbReference>
<dbReference type="SUPFAM" id="SSF55083">
    <property type="entry name" value="6-hydroxymethyl-7,8-dihydropterin pyrophosphokinase, HPPK"/>
    <property type="match status" value="1"/>
</dbReference>
<dbReference type="EC" id="4.1.2.25" evidence="9"/>
<dbReference type="Pfam" id="PF01288">
    <property type="entry name" value="HPPK"/>
    <property type="match status" value="1"/>
</dbReference>
<dbReference type="GO" id="GO:0003848">
    <property type="term" value="F:2-amino-4-hydroxy-6-hydroxymethyldihydropteridine diphosphokinase activity"/>
    <property type="evidence" value="ECO:0007669"/>
    <property type="project" value="UniProtKB-EC"/>
</dbReference>
<dbReference type="Gene3D" id="3.30.70.560">
    <property type="entry name" value="7,8-Dihydro-6-hydroxymethylpterin-pyrophosphokinase HPPK"/>
    <property type="match status" value="1"/>
</dbReference>
<comment type="caution">
    <text evidence="12">The sequence shown here is derived from an EMBL/GenBank/DDBJ whole genome shotgun (WGS) entry which is preliminary data.</text>
</comment>
<dbReference type="GO" id="GO:0046656">
    <property type="term" value="P:folic acid biosynthetic process"/>
    <property type="evidence" value="ECO:0007669"/>
    <property type="project" value="UniProtKB-UniRule"/>
</dbReference>
<evidence type="ECO:0000256" key="1">
    <source>
        <dbReference type="ARBA" id="ARBA00000198"/>
    </source>
</evidence>
<comment type="similarity">
    <text evidence="3">In the N-terminal section; belongs to the DHNA family.</text>
</comment>
<dbReference type="EC" id="2.7.6.3" evidence="9"/>
<keyword evidence="7" id="KW-0067">ATP-binding</keyword>
<keyword evidence="6" id="KW-0418">Kinase</keyword>
<dbReference type="GO" id="GO:0046654">
    <property type="term" value="P:tetrahydrofolate biosynthetic process"/>
    <property type="evidence" value="ECO:0007669"/>
    <property type="project" value="UniProtKB-UniRule"/>
</dbReference>
<evidence type="ECO:0000256" key="3">
    <source>
        <dbReference type="ARBA" id="ARBA00009640"/>
    </source>
</evidence>
<dbReference type="AlphaFoldDB" id="A0A1Q5PMI8"/>
<keyword evidence="9" id="KW-0456">Lyase</keyword>
<dbReference type="UniPathway" id="UPA00077">
    <property type="reaction ID" value="UER00154"/>
</dbReference>
<dbReference type="Gene3D" id="3.30.1130.10">
    <property type="match status" value="1"/>
</dbReference>
<evidence type="ECO:0000313" key="12">
    <source>
        <dbReference type="EMBL" id="OKL48695.1"/>
    </source>
</evidence>
<dbReference type="PANTHER" id="PTHR43071">
    <property type="entry name" value="2-AMINO-4-HYDROXY-6-HYDROXYMETHYLDIHYDROPTERIDINE PYROPHOSPHOKINASE"/>
    <property type="match status" value="1"/>
</dbReference>
<keyword evidence="13" id="KW-1185">Reference proteome</keyword>
<evidence type="ECO:0000256" key="9">
    <source>
        <dbReference type="RuleBase" id="RU362079"/>
    </source>
</evidence>
<dbReference type="InterPro" id="IPR043133">
    <property type="entry name" value="GTP-CH-I_C/QueF"/>
</dbReference>
<organism evidence="12 13">
    <name type="scientific">Boudabousia marimammalium</name>
    <dbReference type="NCBI Taxonomy" id="156892"/>
    <lineage>
        <taxon>Bacteria</taxon>
        <taxon>Bacillati</taxon>
        <taxon>Actinomycetota</taxon>
        <taxon>Actinomycetes</taxon>
        <taxon>Actinomycetales</taxon>
        <taxon>Actinomycetaceae</taxon>
        <taxon>Boudabousia</taxon>
    </lineage>
</organism>
<evidence type="ECO:0000256" key="10">
    <source>
        <dbReference type="SAM" id="MobiDB-lite"/>
    </source>
</evidence>
<dbReference type="SUPFAM" id="SSF55620">
    <property type="entry name" value="Tetrahydrobiopterin biosynthesis enzymes-like"/>
    <property type="match status" value="1"/>
</dbReference>
<dbReference type="InterPro" id="IPR035907">
    <property type="entry name" value="Hppk_sf"/>
</dbReference>
<gene>
    <name evidence="12" type="ORF">BM477_05735</name>
</gene>
<keyword evidence="5" id="KW-0547">Nucleotide-binding</keyword>
<comment type="catalytic activity">
    <reaction evidence="1">
        <text>6-hydroxymethyl-7,8-dihydropterin + ATP = (7,8-dihydropterin-6-yl)methyl diphosphate + AMP + H(+)</text>
        <dbReference type="Rhea" id="RHEA:11412"/>
        <dbReference type="ChEBI" id="CHEBI:15378"/>
        <dbReference type="ChEBI" id="CHEBI:30616"/>
        <dbReference type="ChEBI" id="CHEBI:44841"/>
        <dbReference type="ChEBI" id="CHEBI:72950"/>
        <dbReference type="ChEBI" id="CHEBI:456215"/>
        <dbReference type="EC" id="2.7.6.3"/>
    </reaction>
</comment>
<comment type="function">
    <text evidence="9">Catalyzes the conversion of 7,8-dihydroneopterin to 6-hydroxymethyl-7,8-dihydropterin.</text>
</comment>
<proteinExistence type="inferred from homology"/>
<accession>A0A1Q5PMI8</accession>
<evidence type="ECO:0000259" key="11">
    <source>
        <dbReference type="SMART" id="SM00905"/>
    </source>
</evidence>
<dbReference type="SMART" id="SM00905">
    <property type="entry name" value="FolB"/>
    <property type="match status" value="1"/>
</dbReference>
<feature type="region of interest" description="Disordered" evidence="10">
    <location>
        <begin position="114"/>
        <end position="144"/>
    </location>
</feature>
<dbReference type="Proteomes" id="UP000186465">
    <property type="component" value="Unassembled WGS sequence"/>
</dbReference>
<dbReference type="CDD" id="cd00483">
    <property type="entry name" value="HPPK"/>
    <property type="match status" value="1"/>
</dbReference>
<comment type="catalytic activity">
    <reaction evidence="9">
        <text>7,8-dihydroneopterin = 6-hydroxymethyl-7,8-dihydropterin + glycolaldehyde</text>
        <dbReference type="Rhea" id="RHEA:10540"/>
        <dbReference type="ChEBI" id="CHEBI:17001"/>
        <dbReference type="ChEBI" id="CHEBI:17071"/>
        <dbReference type="ChEBI" id="CHEBI:44841"/>
        <dbReference type="EC" id="4.1.2.25"/>
    </reaction>
</comment>